<evidence type="ECO:0000313" key="2">
    <source>
        <dbReference type="EMBL" id="GHE10863.1"/>
    </source>
</evidence>
<evidence type="ECO:0000256" key="1">
    <source>
        <dbReference type="SAM" id="MobiDB-lite"/>
    </source>
</evidence>
<dbReference type="EMBL" id="BMVG01000025">
    <property type="protein sequence ID" value="GHE10863.1"/>
    <property type="molecule type" value="Genomic_DNA"/>
</dbReference>
<reference evidence="2" key="1">
    <citation type="journal article" date="2014" name="Int. J. Syst. Evol. Microbiol.">
        <title>Complete genome sequence of Corynebacterium casei LMG S-19264T (=DSM 44701T), isolated from a smear-ripened cheese.</title>
        <authorList>
            <consortium name="US DOE Joint Genome Institute (JGI-PGF)"/>
            <person name="Walter F."/>
            <person name="Albersmeier A."/>
            <person name="Kalinowski J."/>
            <person name="Ruckert C."/>
        </authorList>
    </citation>
    <scope>NUCLEOTIDE SEQUENCE</scope>
    <source>
        <strain evidence="2">JCM 4714</strain>
    </source>
</reference>
<protein>
    <submittedName>
        <fullName evidence="2">Uncharacterized protein</fullName>
    </submittedName>
</protein>
<organism evidence="2 3">
    <name type="scientific">Streptomyces alanosinicus</name>
    <dbReference type="NCBI Taxonomy" id="68171"/>
    <lineage>
        <taxon>Bacteria</taxon>
        <taxon>Bacillati</taxon>
        <taxon>Actinomycetota</taxon>
        <taxon>Actinomycetes</taxon>
        <taxon>Kitasatosporales</taxon>
        <taxon>Streptomycetaceae</taxon>
        <taxon>Streptomyces</taxon>
    </lineage>
</organism>
<keyword evidence="3" id="KW-1185">Reference proteome</keyword>
<dbReference type="Proteomes" id="UP000655443">
    <property type="component" value="Unassembled WGS sequence"/>
</dbReference>
<accession>A0A919D537</accession>
<feature type="region of interest" description="Disordered" evidence="1">
    <location>
        <begin position="18"/>
        <end position="44"/>
    </location>
</feature>
<evidence type="ECO:0000313" key="3">
    <source>
        <dbReference type="Proteomes" id="UP000655443"/>
    </source>
</evidence>
<comment type="caution">
    <text evidence="2">The sequence shown here is derived from an EMBL/GenBank/DDBJ whole genome shotgun (WGS) entry which is preliminary data.</text>
</comment>
<dbReference type="AlphaFoldDB" id="A0A919D537"/>
<reference evidence="2" key="2">
    <citation type="submission" date="2020-09" db="EMBL/GenBank/DDBJ databases">
        <authorList>
            <person name="Sun Q."/>
            <person name="Ohkuma M."/>
        </authorList>
    </citation>
    <scope>NUCLEOTIDE SEQUENCE</scope>
    <source>
        <strain evidence="2">JCM 4714</strain>
    </source>
</reference>
<gene>
    <name evidence="2" type="ORF">GCM10010339_68510</name>
</gene>
<proteinExistence type="predicted"/>
<sequence length="94" mass="10242">MRPLWKVNASGLKIFSAMTEGPGPVDGARDRRHQGGPAPAHERGHSLARGALDLAEEPRLPISRWFTSCPPAMHRRVTDDSAAYPRGFALVVQS</sequence>
<name>A0A919D537_9ACTN</name>